<evidence type="ECO:0000259" key="1">
    <source>
        <dbReference type="Pfam" id="PF00561"/>
    </source>
</evidence>
<dbReference type="Pfam" id="PF00561">
    <property type="entry name" value="Abhydrolase_1"/>
    <property type="match status" value="1"/>
</dbReference>
<dbReference type="AlphaFoldDB" id="A0A7U3ZQK8"/>
<dbReference type="InterPro" id="IPR050266">
    <property type="entry name" value="AB_hydrolase_sf"/>
</dbReference>
<dbReference type="PRINTS" id="PR00111">
    <property type="entry name" value="ABHYDROLASE"/>
</dbReference>
<dbReference type="PANTHER" id="PTHR43798:SF33">
    <property type="entry name" value="HYDROLASE, PUTATIVE (AFU_ORTHOLOGUE AFUA_2G14860)-RELATED"/>
    <property type="match status" value="1"/>
</dbReference>
<dbReference type="InterPro" id="IPR000073">
    <property type="entry name" value="AB_hydrolase_1"/>
</dbReference>
<keyword evidence="2" id="KW-0378">Hydrolase</keyword>
<reference evidence="2 3" key="2">
    <citation type="journal article" date="2012" name="Stand. Genomic Sci.">
        <title>Complete genome sequence of the aquatic bacterium Runella slithyformis type strain (LSU 4(T)).</title>
        <authorList>
            <person name="Copeland A."/>
            <person name="Zhang X."/>
            <person name="Misra M."/>
            <person name="Lapidus A."/>
            <person name="Nolan M."/>
            <person name="Lucas S."/>
            <person name="Deshpande S."/>
            <person name="Cheng J.F."/>
            <person name="Tapia R."/>
            <person name="Goodwin L.A."/>
            <person name="Pitluck S."/>
            <person name="Liolios K."/>
            <person name="Pagani I."/>
            <person name="Ivanova N."/>
            <person name="Mikhailova N."/>
            <person name="Pati A."/>
            <person name="Chen A."/>
            <person name="Palaniappan K."/>
            <person name="Land M."/>
            <person name="Hauser L."/>
            <person name="Pan C."/>
            <person name="Jeffries C.D."/>
            <person name="Detter J.C."/>
            <person name="Brambilla E.M."/>
            <person name="Rohde M."/>
            <person name="Djao O.D."/>
            <person name="Goker M."/>
            <person name="Sikorski J."/>
            <person name="Tindall B.J."/>
            <person name="Woyke T."/>
            <person name="Bristow J."/>
            <person name="Eisen J.A."/>
            <person name="Markowitz V."/>
            <person name="Hugenholtz P."/>
            <person name="Kyrpides N.C."/>
            <person name="Klenk H.P."/>
            <person name="Mavromatis K."/>
        </authorList>
    </citation>
    <scope>NUCLEOTIDE SEQUENCE [LARGE SCALE GENOMIC DNA]</scope>
    <source>
        <strain evidence="3">ATCC 29530 / DSM 19594 / LMG 11500 / NCIMB 11436 / LSU 4</strain>
    </source>
</reference>
<dbReference type="PROSITE" id="PS51257">
    <property type="entry name" value="PROKAR_LIPOPROTEIN"/>
    <property type="match status" value="1"/>
</dbReference>
<feature type="domain" description="AB hydrolase-1" evidence="1">
    <location>
        <begin position="66"/>
        <end position="176"/>
    </location>
</feature>
<protein>
    <submittedName>
        <fullName evidence="2">Alpha/beta hydrolase fold protein</fullName>
    </submittedName>
</protein>
<evidence type="ECO:0000313" key="3">
    <source>
        <dbReference type="Proteomes" id="UP000000493"/>
    </source>
</evidence>
<gene>
    <name evidence="2" type="ordered locus">Runsl_5266</name>
</gene>
<dbReference type="Proteomes" id="UP000000493">
    <property type="component" value="Chromosome"/>
</dbReference>
<dbReference type="InterPro" id="IPR029058">
    <property type="entry name" value="AB_hydrolase_fold"/>
</dbReference>
<dbReference type="PANTHER" id="PTHR43798">
    <property type="entry name" value="MONOACYLGLYCEROL LIPASE"/>
    <property type="match status" value="1"/>
</dbReference>
<sequence length="303" mass="34343">MLRKLILWACICGLCGGLSSCFRSWRKNDRDIREHYANRTVKPTFYTIQNDSLKLFVATTGADTLPPLLLIHGAPGAWYGYLNMVDDSILQRKYHIISVDRLGYNHSIHRKKRIVTSIDLQARAAALALSLNHSRQKGVLLGRSYGAPIAAKIAILNPTRFHKLVMLAPAIDPAKEKFWWFSKPAKWWIVRLWLPHRINMASFEKFAHAKELEKLSAEWPLLQVPTTVVQGGKDWIVDPSNLDYARLKLAEKEAQFIFLPEAGHLITHSHPDLVRELVLTPFQRKALAPAANAAQGGSHEEHK</sequence>
<dbReference type="SUPFAM" id="SSF53474">
    <property type="entry name" value="alpha/beta-Hydrolases"/>
    <property type="match status" value="1"/>
</dbReference>
<name>A0A7U3ZQK8_RUNSL</name>
<dbReference type="RefSeq" id="WP_013930838.1">
    <property type="nucleotide sequence ID" value="NC_015703.1"/>
</dbReference>
<dbReference type="Gene3D" id="3.40.50.1820">
    <property type="entry name" value="alpha/beta hydrolase"/>
    <property type="match status" value="1"/>
</dbReference>
<dbReference type="GO" id="GO:0016020">
    <property type="term" value="C:membrane"/>
    <property type="evidence" value="ECO:0007669"/>
    <property type="project" value="TreeGrafter"/>
</dbReference>
<proteinExistence type="predicted"/>
<dbReference type="KEGG" id="rsi:Runsl_5266"/>
<organism evidence="2 3">
    <name type="scientific">Runella slithyformis (strain ATCC 29530 / DSM 19594 / LMG 11500 / NCIMB 11436 / LSU 4)</name>
    <dbReference type="NCBI Taxonomy" id="761193"/>
    <lineage>
        <taxon>Bacteria</taxon>
        <taxon>Pseudomonadati</taxon>
        <taxon>Bacteroidota</taxon>
        <taxon>Cytophagia</taxon>
        <taxon>Cytophagales</taxon>
        <taxon>Spirosomataceae</taxon>
        <taxon>Runella</taxon>
    </lineage>
</organism>
<evidence type="ECO:0000313" key="2">
    <source>
        <dbReference type="EMBL" id="AEI51565.1"/>
    </source>
</evidence>
<accession>A0A7U3ZQK8</accession>
<reference evidence="3" key="1">
    <citation type="submission" date="2011-06" db="EMBL/GenBank/DDBJ databases">
        <title>The complete genome of chromosome of Runella slithyformis DSM 19594.</title>
        <authorList>
            <consortium name="US DOE Joint Genome Institute (JGI-PGF)"/>
            <person name="Lucas S."/>
            <person name="Han J."/>
            <person name="Lapidus A."/>
            <person name="Bruce D."/>
            <person name="Goodwin L."/>
            <person name="Pitluck S."/>
            <person name="Peters L."/>
            <person name="Kyrpides N."/>
            <person name="Mavromatis K."/>
            <person name="Ivanova N."/>
            <person name="Ovchinnikova G."/>
            <person name="Zhang X."/>
            <person name="Misra M."/>
            <person name="Detter J.C."/>
            <person name="Tapia R."/>
            <person name="Han C."/>
            <person name="Land M."/>
            <person name="Hauser L."/>
            <person name="Markowitz V."/>
            <person name="Cheng J.-F."/>
            <person name="Hugenholtz P."/>
            <person name="Woyke T."/>
            <person name="Wu D."/>
            <person name="Tindall B."/>
            <person name="Faehrich R."/>
            <person name="Brambilla E."/>
            <person name="Klenk H.-P."/>
            <person name="Eisen J.A."/>
        </authorList>
    </citation>
    <scope>NUCLEOTIDE SEQUENCE [LARGE SCALE GENOMIC DNA]</scope>
    <source>
        <strain evidence="3">ATCC 29530 / DSM 19594 / LMG 11500 / NCIMB 11436 / LSU 4</strain>
    </source>
</reference>
<keyword evidence="3" id="KW-1185">Reference proteome</keyword>
<dbReference type="EMBL" id="CP002859">
    <property type="protein sequence ID" value="AEI51565.1"/>
    <property type="molecule type" value="Genomic_DNA"/>
</dbReference>
<dbReference type="GO" id="GO:0016787">
    <property type="term" value="F:hydrolase activity"/>
    <property type="evidence" value="ECO:0007669"/>
    <property type="project" value="UniProtKB-KW"/>
</dbReference>